<dbReference type="GO" id="GO:0016899">
    <property type="term" value="F:oxidoreductase activity, acting on the CH-OH group of donors, oxygen as acceptor"/>
    <property type="evidence" value="ECO:0007669"/>
    <property type="project" value="InterPro"/>
</dbReference>
<dbReference type="InterPro" id="IPR010031">
    <property type="entry name" value="FAD_lactone_oxidase-like"/>
</dbReference>
<dbReference type="Gene3D" id="3.30.465.10">
    <property type="match status" value="1"/>
</dbReference>
<proteinExistence type="predicted"/>
<dbReference type="Pfam" id="PF01565">
    <property type="entry name" value="FAD_binding_4"/>
    <property type="match status" value="1"/>
</dbReference>
<gene>
    <name evidence="2" type="ORF">RFULGI_LOCUS8200</name>
</gene>
<feature type="non-terminal residue" evidence="2">
    <location>
        <position position="180"/>
    </location>
</feature>
<feature type="domain" description="FAD-binding PCMH-type" evidence="1">
    <location>
        <begin position="7"/>
        <end position="180"/>
    </location>
</feature>
<dbReference type="PANTHER" id="PTHR43762:SF1">
    <property type="entry name" value="D-ARABINONO-1,4-LACTONE OXIDASE"/>
    <property type="match status" value="1"/>
</dbReference>
<accession>A0A9N9DPU9</accession>
<dbReference type="InterPro" id="IPR036318">
    <property type="entry name" value="FAD-bd_PCMH-like_sf"/>
</dbReference>
<dbReference type="GO" id="GO:0071949">
    <property type="term" value="F:FAD binding"/>
    <property type="evidence" value="ECO:0007669"/>
    <property type="project" value="InterPro"/>
</dbReference>
<comment type="caution">
    <text evidence="2">The sequence shown here is derived from an EMBL/GenBank/DDBJ whole genome shotgun (WGS) entry which is preliminary data.</text>
</comment>
<evidence type="ECO:0000313" key="3">
    <source>
        <dbReference type="Proteomes" id="UP000789396"/>
    </source>
</evidence>
<reference evidence="2" key="1">
    <citation type="submission" date="2021-06" db="EMBL/GenBank/DDBJ databases">
        <authorList>
            <person name="Kallberg Y."/>
            <person name="Tangrot J."/>
            <person name="Rosling A."/>
        </authorList>
    </citation>
    <scope>NUCLEOTIDE SEQUENCE</scope>
    <source>
        <strain evidence="2">IN212</strain>
    </source>
</reference>
<dbReference type="AlphaFoldDB" id="A0A9N9DPU9"/>
<protein>
    <submittedName>
        <fullName evidence="2">258_t:CDS:1</fullName>
    </submittedName>
</protein>
<name>A0A9N9DPU9_9GLOM</name>
<dbReference type="InterPro" id="IPR006094">
    <property type="entry name" value="Oxid_FAD_bind_N"/>
</dbReference>
<dbReference type="EMBL" id="CAJVPZ010012913">
    <property type="protein sequence ID" value="CAG8644366.1"/>
    <property type="molecule type" value="Genomic_DNA"/>
</dbReference>
<evidence type="ECO:0000313" key="2">
    <source>
        <dbReference type="EMBL" id="CAG8644366.1"/>
    </source>
</evidence>
<sequence>MTTKKKLKSLKKLDIEYPTEEAEMQRIIKEAYEDGNTIVRVIGSGHSVPEAILDVSDIKAGKKKVISIKKKIEIDSENHTATVKAGTHLNRDPEDVENSTLQNSFNYIIDQAGYALPDLGGIAHQTVGGFISTGSSGGSIIHNVHDSIIKLRIIDGKGDIHNLSIDDADNSKFLAAGVSL</sequence>
<dbReference type="SUPFAM" id="SSF56176">
    <property type="entry name" value="FAD-binding/transporter-associated domain-like"/>
    <property type="match status" value="1"/>
</dbReference>
<dbReference type="InterPro" id="IPR016166">
    <property type="entry name" value="FAD-bd_PCMH"/>
</dbReference>
<dbReference type="OrthoDB" id="371463at2759"/>
<dbReference type="InterPro" id="IPR016169">
    <property type="entry name" value="FAD-bd_PCMH_sub2"/>
</dbReference>
<dbReference type="Proteomes" id="UP000789396">
    <property type="component" value="Unassembled WGS sequence"/>
</dbReference>
<feature type="non-terminal residue" evidence="2">
    <location>
        <position position="1"/>
    </location>
</feature>
<dbReference type="PANTHER" id="PTHR43762">
    <property type="entry name" value="L-GULONOLACTONE OXIDASE"/>
    <property type="match status" value="1"/>
</dbReference>
<keyword evidence="3" id="KW-1185">Reference proteome</keyword>
<evidence type="ECO:0000259" key="1">
    <source>
        <dbReference type="PROSITE" id="PS51387"/>
    </source>
</evidence>
<dbReference type="PROSITE" id="PS51387">
    <property type="entry name" value="FAD_PCMH"/>
    <property type="match status" value="1"/>
</dbReference>
<organism evidence="2 3">
    <name type="scientific">Racocetra fulgida</name>
    <dbReference type="NCBI Taxonomy" id="60492"/>
    <lineage>
        <taxon>Eukaryota</taxon>
        <taxon>Fungi</taxon>
        <taxon>Fungi incertae sedis</taxon>
        <taxon>Mucoromycota</taxon>
        <taxon>Glomeromycotina</taxon>
        <taxon>Glomeromycetes</taxon>
        <taxon>Diversisporales</taxon>
        <taxon>Gigasporaceae</taxon>
        <taxon>Racocetra</taxon>
    </lineage>
</organism>